<dbReference type="PANTHER" id="PTHR47064:SF2">
    <property type="entry name" value="SMP-30_GLUCONOLACTONASE_LRE-LIKE REGION DOMAIN-CONTAINING PROTEIN-RELATED"/>
    <property type="match status" value="1"/>
</dbReference>
<dbReference type="InterPro" id="IPR011042">
    <property type="entry name" value="6-blade_b-propeller_TolB-like"/>
</dbReference>
<gene>
    <name evidence="3" type="ORF">M437DRAFT_82906</name>
</gene>
<accession>A0A074WR31</accession>
<keyword evidence="4" id="KW-1185">Reference proteome</keyword>
<dbReference type="SUPFAM" id="SSF63829">
    <property type="entry name" value="Calcium-dependent phosphotriesterase"/>
    <property type="match status" value="1"/>
</dbReference>
<protein>
    <submittedName>
        <fullName evidence="3">Calcium-dependent phosphotriesterase</fullName>
    </submittedName>
</protein>
<dbReference type="HOGENOM" id="CLU_036110_1_3_1"/>
<dbReference type="Proteomes" id="UP000030672">
    <property type="component" value="Unassembled WGS sequence"/>
</dbReference>
<feature type="compositionally biased region" description="Basic and acidic residues" evidence="1">
    <location>
        <begin position="1"/>
        <end position="12"/>
    </location>
</feature>
<dbReference type="STRING" id="1043003.A0A074WR31"/>
<dbReference type="PANTHER" id="PTHR47064">
    <property type="entry name" value="PUTATIVE (AFU_ORTHOLOGUE AFUA_1G08990)-RELATED"/>
    <property type="match status" value="1"/>
</dbReference>
<dbReference type="GeneID" id="63921208"/>
<evidence type="ECO:0000259" key="2">
    <source>
        <dbReference type="Pfam" id="PF08450"/>
    </source>
</evidence>
<dbReference type="EMBL" id="KL584828">
    <property type="protein sequence ID" value="KEQ64921.1"/>
    <property type="molecule type" value="Genomic_DNA"/>
</dbReference>
<feature type="region of interest" description="Disordered" evidence="1">
    <location>
        <begin position="1"/>
        <end position="21"/>
    </location>
</feature>
<dbReference type="Gene3D" id="2.120.10.30">
    <property type="entry name" value="TolB, C-terminal domain"/>
    <property type="match status" value="1"/>
</dbReference>
<evidence type="ECO:0000313" key="4">
    <source>
        <dbReference type="Proteomes" id="UP000030672"/>
    </source>
</evidence>
<proteinExistence type="predicted"/>
<evidence type="ECO:0000256" key="1">
    <source>
        <dbReference type="SAM" id="MobiDB-lite"/>
    </source>
</evidence>
<organism evidence="3 4">
    <name type="scientific">Aureobasidium melanogenum (strain CBS 110374)</name>
    <name type="common">Aureobasidium pullulans var. melanogenum</name>
    <dbReference type="NCBI Taxonomy" id="1043003"/>
    <lineage>
        <taxon>Eukaryota</taxon>
        <taxon>Fungi</taxon>
        <taxon>Dikarya</taxon>
        <taxon>Ascomycota</taxon>
        <taxon>Pezizomycotina</taxon>
        <taxon>Dothideomycetes</taxon>
        <taxon>Dothideomycetidae</taxon>
        <taxon>Dothideales</taxon>
        <taxon>Saccotheciaceae</taxon>
        <taxon>Aureobasidium</taxon>
    </lineage>
</organism>
<evidence type="ECO:0000313" key="3">
    <source>
        <dbReference type="EMBL" id="KEQ64921.1"/>
    </source>
</evidence>
<feature type="domain" description="SMP-30/Gluconolactonase/LRE-like region" evidence="2">
    <location>
        <begin position="135"/>
        <end position="325"/>
    </location>
</feature>
<reference evidence="3 4" key="1">
    <citation type="journal article" date="2014" name="BMC Genomics">
        <title>Genome sequencing of four Aureobasidium pullulans varieties: biotechnological potential, stress tolerance, and description of new species.</title>
        <authorList>
            <person name="Gostin Ar C."/>
            <person name="Ohm R.A."/>
            <person name="Kogej T."/>
            <person name="Sonjak S."/>
            <person name="Turk M."/>
            <person name="Zajc J."/>
            <person name="Zalar P."/>
            <person name="Grube M."/>
            <person name="Sun H."/>
            <person name="Han J."/>
            <person name="Sharma A."/>
            <person name="Chiniquy J."/>
            <person name="Ngan C.Y."/>
            <person name="Lipzen A."/>
            <person name="Barry K."/>
            <person name="Grigoriev I.V."/>
            <person name="Gunde-Cimerman N."/>
        </authorList>
    </citation>
    <scope>NUCLEOTIDE SEQUENCE [LARGE SCALE GENOMIC DNA]</scope>
    <source>
        <strain evidence="3 4">CBS 110374</strain>
    </source>
</reference>
<name>A0A074WR31_AURM1</name>
<dbReference type="InterPro" id="IPR052988">
    <property type="entry name" value="Oryzine_lactonohydrolase"/>
</dbReference>
<dbReference type="AlphaFoldDB" id="A0A074WR31"/>
<dbReference type="InterPro" id="IPR013658">
    <property type="entry name" value="SGL"/>
</dbReference>
<dbReference type="Pfam" id="PF08450">
    <property type="entry name" value="SGL"/>
    <property type="match status" value="1"/>
</dbReference>
<dbReference type="RefSeq" id="XP_040881944.1">
    <property type="nucleotide sequence ID" value="XM_041027835.1"/>
</dbReference>
<sequence>MANTELLRELSPSEKALQGQHDIASTTGHGFLIYDKSFREITGSSPALRCVVEDDLPFAHEAGVYLPDQDSLFVTSNRCKWNQTDDASIMIHKLERESDGRWTKKRVETDVTMANGGVNYQTGILFCSQGDHSSKGGLVFMEAAAPYKVQTLVNSYHGRRFNSVNDVVIKSDGSVWFTDPIYGSEQGFCPKPQLPNQLYRFEPETGNIRAVADGFGRPNGLCFSPDEQTLYVTDTEWIHGDGTTDDTRVSSIYAFDVIRRSGTDFLANRRLFAMADTGIPDGIKCDTVGNVYSGCGDGLNVWNAGGTLIGKVLVPGGVANFCFGRSGELFLLNETKFWVASIASSAKGALLEGMGVDCDKLSKSSRSSVI</sequence>